<evidence type="ECO:0000313" key="2">
    <source>
        <dbReference type="Proteomes" id="UP000548673"/>
    </source>
</evidence>
<dbReference type="AlphaFoldDB" id="A0A7V7UPG7"/>
<dbReference type="EMBL" id="JABTXY010000026">
    <property type="protein sequence ID" value="NYV43869.1"/>
    <property type="molecule type" value="Genomic_DNA"/>
</dbReference>
<proteinExistence type="predicted"/>
<dbReference type="Proteomes" id="UP000548673">
    <property type="component" value="Unassembled WGS sequence"/>
</dbReference>
<sequence>MSRTLLNSKEGNACAVSPERFWREAENDENSEISRLFSFGYESVEAALRMVSNTGVNSAEE</sequence>
<accession>A0A7V7UPG7</accession>
<name>A0A7V7UPG7_CROSK</name>
<dbReference type="GeneID" id="56730756"/>
<evidence type="ECO:0000313" key="1">
    <source>
        <dbReference type="EMBL" id="NYV43869.1"/>
    </source>
</evidence>
<dbReference type="RefSeq" id="WP_126125842.1">
    <property type="nucleotide sequence ID" value="NZ_CP027107.1"/>
</dbReference>
<gene>
    <name evidence="1" type="ORF">HRR37_16215</name>
</gene>
<comment type="caution">
    <text evidence="1">The sequence shown here is derived from an EMBL/GenBank/DDBJ whole genome shotgun (WGS) entry which is preliminary data.</text>
</comment>
<organism evidence="1 2">
    <name type="scientific">Cronobacter sakazakii</name>
    <name type="common">Enterobacter sakazakii</name>
    <dbReference type="NCBI Taxonomy" id="28141"/>
    <lineage>
        <taxon>Bacteria</taxon>
        <taxon>Pseudomonadati</taxon>
        <taxon>Pseudomonadota</taxon>
        <taxon>Gammaproteobacteria</taxon>
        <taxon>Enterobacterales</taxon>
        <taxon>Enterobacteriaceae</taxon>
        <taxon>Cronobacter</taxon>
    </lineage>
</organism>
<reference evidence="1 2" key="1">
    <citation type="submission" date="2020-05" db="EMBL/GenBank/DDBJ databases">
        <title>The draft genome of Cronobacter sakazakii strain 145005.</title>
        <authorList>
            <person name="Yang J."/>
            <person name="Liu L."/>
            <person name="Feng Y."/>
            <person name="Zong Z."/>
        </authorList>
    </citation>
    <scope>NUCLEOTIDE SEQUENCE [LARGE SCALE GENOMIC DNA]</scope>
    <source>
        <strain evidence="1 2">145005</strain>
    </source>
</reference>
<protein>
    <submittedName>
        <fullName evidence="1">Uncharacterized protein</fullName>
    </submittedName>
</protein>